<feature type="transmembrane region" description="Helical" evidence="8">
    <location>
        <begin position="60"/>
        <end position="83"/>
    </location>
</feature>
<dbReference type="GO" id="GO:0005886">
    <property type="term" value="C:plasma membrane"/>
    <property type="evidence" value="ECO:0007669"/>
    <property type="project" value="UniProtKB-SubCell"/>
</dbReference>
<feature type="transmembrane region" description="Helical" evidence="8">
    <location>
        <begin position="37"/>
        <end position="54"/>
    </location>
</feature>
<evidence type="ECO:0000256" key="7">
    <source>
        <dbReference type="ARBA" id="ARBA00023136"/>
    </source>
</evidence>
<keyword evidence="6 8" id="KW-1133">Transmembrane helix</keyword>
<dbReference type="PANTHER" id="PTHR36838">
    <property type="entry name" value="AUXIN EFFLUX CARRIER FAMILY PROTEIN"/>
    <property type="match status" value="1"/>
</dbReference>
<gene>
    <name evidence="9" type="ORF">SAMN05216201_10281</name>
</gene>
<dbReference type="InterPro" id="IPR004776">
    <property type="entry name" value="Mem_transp_PIN-like"/>
</dbReference>
<keyword evidence="3" id="KW-0813">Transport</keyword>
<feature type="transmembrane region" description="Helical" evidence="8">
    <location>
        <begin position="95"/>
        <end position="114"/>
    </location>
</feature>
<dbReference type="AlphaFoldDB" id="A0A1H6T9R2"/>
<dbReference type="OrthoDB" id="9810457at2"/>
<sequence length="300" mass="31864">MIALQAIVPIFLLVALGYLLSWRGWLAAEAVAGLSTMTFKLFMPTLLFTGIARADLGEGLAPSLLLAYFVPVLAVFVLVNLWVHRQRGAASPLGLTASYSNNVLIGIPLVTTLLGADQLVYLFAVLVFHSLTLFSLQSLYVALGQGDGSRVDLRGLLKSLFNPVINGLLLGALVNGLDLPLPAAVWKVADWLAAAALPCALMVLGMGLSRYRFHPSTAVFALSAIKLLAFPALVWWFSGLLGLNEAARGVLLLMAACPTGVNVLAFATSPEDNRTLGSEVFLSTVLAVVSLPLWMLLAGH</sequence>
<dbReference type="RefSeq" id="WP_090306539.1">
    <property type="nucleotide sequence ID" value="NZ_FNZE01000002.1"/>
</dbReference>
<evidence type="ECO:0000256" key="5">
    <source>
        <dbReference type="ARBA" id="ARBA00022692"/>
    </source>
</evidence>
<feature type="transmembrane region" description="Helical" evidence="8">
    <location>
        <begin position="120"/>
        <end position="143"/>
    </location>
</feature>
<organism evidence="9 10">
    <name type="scientific">Pseudomonas linyingensis</name>
    <dbReference type="NCBI Taxonomy" id="915471"/>
    <lineage>
        <taxon>Bacteria</taxon>
        <taxon>Pseudomonadati</taxon>
        <taxon>Pseudomonadota</taxon>
        <taxon>Gammaproteobacteria</taxon>
        <taxon>Pseudomonadales</taxon>
        <taxon>Pseudomonadaceae</taxon>
        <taxon>Pseudomonas</taxon>
    </lineage>
</organism>
<feature type="transmembrane region" description="Helical" evidence="8">
    <location>
        <begin position="249"/>
        <end position="268"/>
    </location>
</feature>
<feature type="transmembrane region" description="Helical" evidence="8">
    <location>
        <begin position="155"/>
        <end position="176"/>
    </location>
</feature>
<comment type="similarity">
    <text evidence="2">Belongs to the auxin efflux carrier (TC 2.A.69) family.</text>
</comment>
<reference evidence="10" key="1">
    <citation type="submission" date="2016-10" db="EMBL/GenBank/DDBJ databases">
        <authorList>
            <person name="Varghese N."/>
            <person name="Submissions S."/>
        </authorList>
    </citation>
    <scope>NUCLEOTIDE SEQUENCE [LARGE SCALE GENOMIC DNA]</scope>
    <source>
        <strain evidence="10">LMG 25967</strain>
    </source>
</reference>
<dbReference type="InterPro" id="IPR038770">
    <property type="entry name" value="Na+/solute_symporter_sf"/>
</dbReference>
<comment type="subcellular location">
    <subcellularLocation>
        <location evidence="1">Cell membrane</location>
        <topology evidence="1">Multi-pass membrane protein</topology>
    </subcellularLocation>
</comment>
<evidence type="ECO:0000256" key="1">
    <source>
        <dbReference type="ARBA" id="ARBA00004651"/>
    </source>
</evidence>
<feature type="transmembrane region" description="Helical" evidence="8">
    <location>
        <begin position="188"/>
        <end position="206"/>
    </location>
</feature>
<dbReference type="PANTHER" id="PTHR36838:SF3">
    <property type="entry name" value="TRANSPORTER AUXIN EFFLUX CARRIER EC FAMILY"/>
    <property type="match status" value="1"/>
</dbReference>
<keyword evidence="10" id="KW-1185">Reference proteome</keyword>
<feature type="transmembrane region" description="Helical" evidence="8">
    <location>
        <begin position="280"/>
        <end position="297"/>
    </location>
</feature>
<feature type="transmembrane region" description="Helical" evidence="8">
    <location>
        <begin position="218"/>
        <end position="237"/>
    </location>
</feature>
<protein>
    <recommendedName>
        <fullName evidence="11">Permease</fullName>
    </recommendedName>
</protein>
<dbReference type="EMBL" id="FNZE01000002">
    <property type="protein sequence ID" value="SEI74884.1"/>
    <property type="molecule type" value="Genomic_DNA"/>
</dbReference>
<keyword evidence="5 8" id="KW-0812">Transmembrane</keyword>
<name>A0A1H6T9R2_9PSED</name>
<evidence type="ECO:0008006" key="11">
    <source>
        <dbReference type="Google" id="ProtNLM"/>
    </source>
</evidence>
<evidence type="ECO:0000256" key="2">
    <source>
        <dbReference type="ARBA" id="ARBA00010145"/>
    </source>
</evidence>
<dbReference type="GO" id="GO:0055085">
    <property type="term" value="P:transmembrane transport"/>
    <property type="evidence" value="ECO:0007669"/>
    <property type="project" value="InterPro"/>
</dbReference>
<evidence type="ECO:0000256" key="4">
    <source>
        <dbReference type="ARBA" id="ARBA00022475"/>
    </source>
</evidence>
<feature type="transmembrane region" description="Helical" evidence="8">
    <location>
        <begin position="6"/>
        <end position="25"/>
    </location>
</feature>
<dbReference type="Pfam" id="PF03547">
    <property type="entry name" value="Mem_trans"/>
    <property type="match status" value="2"/>
</dbReference>
<keyword evidence="4" id="KW-1003">Cell membrane</keyword>
<accession>A0A1H6T9R2</accession>
<dbReference type="Proteomes" id="UP000242930">
    <property type="component" value="Unassembled WGS sequence"/>
</dbReference>
<evidence type="ECO:0000313" key="9">
    <source>
        <dbReference type="EMBL" id="SEI74884.1"/>
    </source>
</evidence>
<keyword evidence="7 8" id="KW-0472">Membrane</keyword>
<dbReference type="STRING" id="915471.SAMN05216201_10281"/>
<evidence type="ECO:0000313" key="10">
    <source>
        <dbReference type="Proteomes" id="UP000242930"/>
    </source>
</evidence>
<evidence type="ECO:0000256" key="3">
    <source>
        <dbReference type="ARBA" id="ARBA00022448"/>
    </source>
</evidence>
<proteinExistence type="inferred from homology"/>
<evidence type="ECO:0000256" key="6">
    <source>
        <dbReference type="ARBA" id="ARBA00022989"/>
    </source>
</evidence>
<dbReference type="Gene3D" id="1.20.1530.20">
    <property type="match status" value="1"/>
</dbReference>
<evidence type="ECO:0000256" key="8">
    <source>
        <dbReference type="SAM" id="Phobius"/>
    </source>
</evidence>